<dbReference type="EMBL" id="JAOWKY010000005">
    <property type="protein sequence ID" value="MCV2870260.1"/>
    <property type="molecule type" value="Genomic_DNA"/>
</dbReference>
<dbReference type="PRINTS" id="PR00081">
    <property type="entry name" value="GDHRDH"/>
</dbReference>
<dbReference type="InterPro" id="IPR057326">
    <property type="entry name" value="KR_dom"/>
</dbReference>
<dbReference type="Pfam" id="PF00106">
    <property type="entry name" value="adh_short"/>
    <property type="match status" value="1"/>
</dbReference>
<accession>A0ABT2ZGL2</accession>
<dbReference type="RefSeq" id="WP_263735934.1">
    <property type="nucleotide sequence ID" value="NZ_JAOWKY010000005.1"/>
</dbReference>
<dbReference type="InterPro" id="IPR036291">
    <property type="entry name" value="NAD(P)-bd_dom_sf"/>
</dbReference>
<keyword evidence="6" id="KW-1185">Reference proteome</keyword>
<keyword evidence="2" id="KW-0560">Oxidoreductase</keyword>
<dbReference type="Proteomes" id="UP001652542">
    <property type="component" value="Unassembled WGS sequence"/>
</dbReference>
<dbReference type="SUPFAM" id="SSF51735">
    <property type="entry name" value="NAD(P)-binding Rossmann-fold domains"/>
    <property type="match status" value="1"/>
</dbReference>
<name>A0ABT2ZGL2_9RHOB</name>
<dbReference type="InterPro" id="IPR002347">
    <property type="entry name" value="SDR_fam"/>
</dbReference>
<evidence type="ECO:0000259" key="4">
    <source>
        <dbReference type="SMART" id="SM00822"/>
    </source>
</evidence>
<evidence type="ECO:0000256" key="2">
    <source>
        <dbReference type="ARBA" id="ARBA00023002"/>
    </source>
</evidence>
<comment type="caution">
    <text evidence="5">The sequence shown here is derived from an EMBL/GenBank/DDBJ whole genome shotgun (WGS) entry which is preliminary data.</text>
</comment>
<organism evidence="5 6">
    <name type="scientific">Albidovulum marisflavi</name>
    <dbReference type="NCBI Taxonomy" id="2984159"/>
    <lineage>
        <taxon>Bacteria</taxon>
        <taxon>Pseudomonadati</taxon>
        <taxon>Pseudomonadota</taxon>
        <taxon>Alphaproteobacteria</taxon>
        <taxon>Rhodobacterales</taxon>
        <taxon>Paracoccaceae</taxon>
        <taxon>Albidovulum</taxon>
    </lineage>
</organism>
<feature type="transmembrane region" description="Helical" evidence="3">
    <location>
        <begin position="218"/>
        <end position="237"/>
    </location>
</feature>
<keyword evidence="3" id="KW-0472">Membrane</keyword>
<dbReference type="PANTHER" id="PTHR44196:SF1">
    <property type="entry name" value="DEHYDROGENASE_REDUCTASE SDR FAMILY MEMBER 7B"/>
    <property type="match status" value="1"/>
</dbReference>
<sequence>MTGFSGKTYWIVGASEGLGRELAAALSRAGASVVLSARTASRLRSLADDIAGAVVIPMDVTDRNSVSKAVEAAGPVDGVIYCAGRYEPMSTREWDADEAEAICEVNFMGAMRLLGRMVPKMIQRDSGHVVLIGSLSAHRGLPGAIGYGASKAALMSLAETMLADTRGTGIKVQIANPGFIQTRLTDKNAFHMPSLMTPEDAAEQIVAFMARGKFRTDFPVPFSLLFTLGKLLPLSIFHRIFRR</sequence>
<keyword evidence="3" id="KW-0812">Transmembrane</keyword>
<evidence type="ECO:0000313" key="6">
    <source>
        <dbReference type="Proteomes" id="UP001652542"/>
    </source>
</evidence>
<reference evidence="5 6" key="1">
    <citation type="submission" date="2022-10" db="EMBL/GenBank/DDBJ databases">
        <title>Defluviimonas sp. nov., isolated from ocean surface water.</title>
        <authorList>
            <person name="He W."/>
            <person name="Wang L."/>
            <person name="Zhang D.-F."/>
        </authorList>
    </citation>
    <scope>NUCLEOTIDE SEQUENCE [LARGE SCALE GENOMIC DNA]</scope>
    <source>
        <strain evidence="5 6">WL0002</strain>
    </source>
</reference>
<gene>
    <name evidence="5" type="ORF">OEW28_16675</name>
</gene>
<feature type="domain" description="Ketoreductase" evidence="4">
    <location>
        <begin position="7"/>
        <end position="183"/>
    </location>
</feature>
<evidence type="ECO:0000256" key="1">
    <source>
        <dbReference type="ARBA" id="ARBA00006484"/>
    </source>
</evidence>
<protein>
    <submittedName>
        <fullName evidence="5">SDR family NAD(P)-dependent oxidoreductase</fullName>
    </submittedName>
</protein>
<evidence type="ECO:0000313" key="5">
    <source>
        <dbReference type="EMBL" id="MCV2870260.1"/>
    </source>
</evidence>
<proteinExistence type="inferred from homology"/>
<evidence type="ECO:0000256" key="3">
    <source>
        <dbReference type="SAM" id="Phobius"/>
    </source>
</evidence>
<keyword evidence="3" id="KW-1133">Transmembrane helix</keyword>
<dbReference type="Gene3D" id="3.40.50.720">
    <property type="entry name" value="NAD(P)-binding Rossmann-like Domain"/>
    <property type="match status" value="1"/>
</dbReference>
<dbReference type="PANTHER" id="PTHR44196">
    <property type="entry name" value="DEHYDROGENASE/REDUCTASE SDR FAMILY MEMBER 7B"/>
    <property type="match status" value="1"/>
</dbReference>
<comment type="similarity">
    <text evidence="1">Belongs to the short-chain dehydrogenases/reductases (SDR) family.</text>
</comment>
<dbReference type="SMART" id="SM00822">
    <property type="entry name" value="PKS_KR"/>
    <property type="match status" value="1"/>
</dbReference>